<dbReference type="RefSeq" id="WP_069607841.1">
    <property type="nucleotide sequence ID" value="NZ_CP015217.1"/>
</dbReference>
<dbReference type="EMBL" id="CP015217">
    <property type="protein sequence ID" value="AOP34616.1"/>
    <property type="molecule type" value="Genomic_DNA"/>
</dbReference>
<protein>
    <submittedName>
        <fullName evidence="2">Uncharacterized protein</fullName>
    </submittedName>
</protein>
<dbReference type="AlphaFoldDB" id="A0A1D7UYD9"/>
<keyword evidence="3" id="KW-1185">Reference proteome</keyword>
<dbReference type="Proteomes" id="UP000094197">
    <property type="component" value="Chromosome 1"/>
</dbReference>
<evidence type="ECO:0000256" key="1">
    <source>
        <dbReference type="SAM" id="Phobius"/>
    </source>
</evidence>
<feature type="transmembrane region" description="Helical" evidence="1">
    <location>
        <begin position="161"/>
        <end position="179"/>
    </location>
</feature>
<accession>A0A1D7UYD9</accession>
<evidence type="ECO:0000313" key="3">
    <source>
        <dbReference type="Proteomes" id="UP000094197"/>
    </source>
</evidence>
<keyword evidence="1" id="KW-1133">Transmembrane helix</keyword>
<sequence>MREFLYDSAKFRKNLLLRSVAVILLYLSFLAWNFLKVPEEGRTDFVRIFGLLSIFLGFLLYRNFSRQLRVLEGAKVELGPNSLKLFNSKGQSLETKLKSVVSVERDLFRSYVRFLVSTKEDQIPVLNLLEPDLFQSTLEKHTGKKVILTESKGGFFQPKTLLYFIPSFAVLVASFYKPFGIKIESFYLVANVNSLLVAIYFPEDKIKMAFSAKRRWIFLLGALLIAQCAIYLKLF</sequence>
<dbReference type="KEGG" id="laj:A0128_12615"/>
<organism evidence="2 3">
    <name type="scientific">Leptospira tipperaryensis</name>
    <dbReference type="NCBI Taxonomy" id="2564040"/>
    <lineage>
        <taxon>Bacteria</taxon>
        <taxon>Pseudomonadati</taxon>
        <taxon>Spirochaetota</taxon>
        <taxon>Spirochaetia</taxon>
        <taxon>Leptospirales</taxon>
        <taxon>Leptospiraceae</taxon>
        <taxon>Leptospira</taxon>
    </lineage>
</organism>
<evidence type="ECO:0000313" key="2">
    <source>
        <dbReference type="EMBL" id="AOP34616.1"/>
    </source>
</evidence>
<proteinExistence type="predicted"/>
<dbReference type="OrthoDB" id="344943at2"/>
<keyword evidence="1" id="KW-0472">Membrane</keyword>
<feature type="transmembrane region" description="Helical" evidence="1">
    <location>
        <begin position="185"/>
        <end position="203"/>
    </location>
</feature>
<keyword evidence="1" id="KW-0812">Transmembrane</keyword>
<name>A0A1D7UYD9_9LEPT</name>
<feature type="transmembrane region" description="Helical" evidence="1">
    <location>
        <begin position="215"/>
        <end position="234"/>
    </location>
</feature>
<feature type="transmembrane region" description="Helical" evidence="1">
    <location>
        <begin position="15"/>
        <end position="33"/>
    </location>
</feature>
<reference evidence="2 3" key="1">
    <citation type="submission" date="2016-04" db="EMBL/GenBank/DDBJ databases">
        <title>Complete genome seqeunce of Leptospira alstonii serovar Room22.</title>
        <authorList>
            <person name="Nally J.E."/>
            <person name="Bayles D.O."/>
            <person name="Hurley D."/>
            <person name="Fanning S."/>
            <person name="McMahon B.J."/>
            <person name="Arent Z."/>
        </authorList>
    </citation>
    <scope>NUCLEOTIDE SEQUENCE [LARGE SCALE GENOMIC DNA]</scope>
    <source>
        <strain evidence="2 3">GWTS #1</strain>
    </source>
</reference>
<gene>
    <name evidence="2" type="ORF">A0128_12615</name>
</gene>
<feature type="transmembrane region" description="Helical" evidence="1">
    <location>
        <begin position="45"/>
        <end position="61"/>
    </location>
</feature>